<dbReference type="EMBL" id="NAJO01000013">
    <property type="protein sequence ID" value="OQO08205.1"/>
    <property type="molecule type" value="Genomic_DNA"/>
</dbReference>
<feature type="region of interest" description="Disordered" evidence="1">
    <location>
        <begin position="560"/>
        <end position="581"/>
    </location>
</feature>
<protein>
    <recommendedName>
        <fullName evidence="2">T6SS Phospholipase effector Tle1-like catalytic domain-containing protein</fullName>
    </recommendedName>
</protein>
<keyword evidence="4" id="KW-1185">Reference proteome</keyword>
<accession>A0A1V8T9Z7</accession>
<reference evidence="4" key="1">
    <citation type="submission" date="2017-03" db="EMBL/GenBank/DDBJ databases">
        <title>Genomes of endolithic fungi from Antarctica.</title>
        <authorList>
            <person name="Coleine C."/>
            <person name="Masonjones S."/>
            <person name="Stajich J.E."/>
        </authorList>
    </citation>
    <scope>NUCLEOTIDE SEQUENCE [LARGE SCALE GENOMIC DNA]</scope>
    <source>
        <strain evidence="4">CCFEE 5527</strain>
    </source>
</reference>
<evidence type="ECO:0000259" key="2">
    <source>
        <dbReference type="Pfam" id="PF09994"/>
    </source>
</evidence>
<proteinExistence type="predicted"/>
<dbReference type="AlphaFoldDB" id="A0A1V8T9Z7"/>
<evidence type="ECO:0000313" key="4">
    <source>
        <dbReference type="Proteomes" id="UP000192596"/>
    </source>
</evidence>
<feature type="region of interest" description="Disordered" evidence="1">
    <location>
        <begin position="606"/>
        <end position="633"/>
    </location>
</feature>
<evidence type="ECO:0000313" key="3">
    <source>
        <dbReference type="EMBL" id="OQO08205.1"/>
    </source>
</evidence>
<feature type="region of interest" description="Disordered" evidence="1">
    <location>
        <begin position="24"/>
        <end position="54"/>
    </location>
</feature>
<organism evidence="3 4">
    <name type="scientific">Cryoendolithus antarcticus</name>
    <dbReference type="NCBI Taxonomy" id="1507870"/>
    <lineage>
        <taxon>Eukaryota</taxon>
        <taxon>Fungi</taxon>
        <taxon>Dikarya</taxon>
        <taxon>Ascomycota</taxon>
        <taxon>Pezizomycotina</taxon>
        <taxon>Dothideomycetes</taxon>
        <taxon>Dothideomycetidae</taxon>
        <taxon>Cladosporiales</taxon>
        <taxon>Cladosporiaceae</taxon>
        <taxon>Cryoendolithus</taxon>
    </lineage>
</organism>
<dbReference type="Pfam" id="PF09994">
    <property type="entry name" value="T6SS_Tle1-like_cat"/>
    <property type="match status" value="1"/>
</dbReference>
<evidence type="ECO:0000256" key="1">
    <source>
        <dbReference type="SAM" id="MobiDB-lite"/>
    </source>
</evidence>
<dbReference type="PANTHER" id="PTHR33840">
    <property type="match status" value="1"/>
</dbReference>
<feature type="domain" description="T6SS Phospholipase effector Tle1-like catalytic" evidence="2">
    <location>
        <begin position="68"/>
        <end position="361"/>
    </location>
</feature>
<name>A0A1V8T9Z7_9PEZI</name>
<feature type="compositionally biased region" description="Basic and acidic residues" evidence="1">
    <location>
        <begin position="38"/>
        <end position="47"/>
    </location>
</feature>
<dbReference type="OrthoDB" id="3057168at2759"/>
<comment type="caution">
    <text evidence="3">The sequence shown here is derived from an EMBL/GenBank/DDBJ whole genome shotgun (WGS) entry which is preliminary data.</text>
</comment>
<dbReference type="Proteomes" id="UP000192596">
    <property type="component" value="Unassembled WGS sequence"/>
</dbReference>
<sequence>MSSNRSHSRVGSYDEVTRYKIVTTSDDNGRARSCSRNRTTETDERYDLTTTRSRSKSSYVAPASTLRKRLIVCFDGTFCAADQGKENNPTNIARLTRAIANVGRDERGLPIMQVVSYVSGVGTGKLSMLTKAAQGGMGQGLNEKVCEGYSFIVNNYGPGDEIFIFGFSRGAYAARSLASFICQIGLLSPGMMDYFNEIFSAYKHRDRRAGERGFRDMEWARHYVRPGELGFETGSRERLTRYEWVCRWSHQHPKVKVVGVYDTVGSIGMPGWMPQPGEDADWHATRLHPKIEYAFHALALDEHRGNFPPTMFYLDQACRDAGVKLRQCWFPGYHSCVGGESSSKYDVNSVDEITFAWMIDQLTTYNLLQINAKALEYPILNRLSMKLPPNGHDPVPPQTPQEAHERSIDWSDGRLVESQTLFYHIASEIATHRWDYVRQPGQYHAFDDKTKQELETADFKETVHPTVWHRIQTRNYEPKCMPLNQWKRHRVSDSNGSGYEWVKASKSGYIQVRIPEYKIPYLPRVDSSMAHWSGSLEARIAPPDYLRKLDDANGIVRGRPRLVTSGSGSSRDEGYDRNYLSPTISRTDSGYSGGVKYGSDYVERETLAIRSTSPRPSSRGEASDYFDSFAGAR</sequence>
<gene>
    <name evidence="3" type="ORF">B0A48_07000</name>
</gene>
<dbReference type="InterPro" id="IPR018712">
    <property type="entry name" value="Tle1-like_cat"/>
</dbReference>
<dbReference type="InParanoid" id="A0A1V8T9Z7"/>
<dbReference type="STRING" id="1507870.A0A1V8T9Z7"/>
<dbReference type="PANTHER" id="PTHR33840:SF16">
    <property type="entry name" value="DUF2235 DOMAIN-CONTAINING PROTEIN"/>
    <property type="match status" value="1"/>
</dbReference>